<organism evidence="10 11">
    <name type="scientific">Potamilus streckersoni</name>
    <dbReference type="NCBI Taxonomy" id="2493646"/>
    <lineage>
        <taxon>Eukaryota</taxon>
        <taxon>Metazoa</taxon>
        <taxon>Spiralia</taxon>
        <taxon>Lophotrochozoa</taxon>
        <taxon>Mollusca</taxon>
        <taxon>Bivalvia</taxon>
        <taxon>Autobranchia</taxon>
        <taxon>Heteroconchia</taxon>
        <taxon>Palaeoheterodonta</taxon>
        <taxon>Unionida</taxon>
        <taxon>Unionoidea</taxon>
        <taxon>Unionidae</taxon>
        <taxon>Ambleminae</taxon>
        <taxon>Lampsilini</taxon>
        <taxon>Potamilus</taxon>
    </lineage>
</organism>
<dbReference type="Gene3D" id="1.20.1070.10">
    <property type="entry name" value="Rhodopsin 7-helix transmembrane proteins"/>
    <property type="match status" value="1"/>
</dbReference>
<dbReference type="PRINTS" id="PR00237">
    <property type="entry name" value="GPCRRHODOPSN"/>
</dbReference>
<keyword evidence="3 8" id="KW-1133">Transmembrane helix</keyword>
<evidence type="ECO:0000256" key="2">
    <source>
        <dbReference type="ARBA" id="ARBA00022692"/>
    </source>
</evidence>
<dbReference type="Proteomes" id="UP001195483">
    <property type="component" value="Unassembled WGS sequence"/>
</dbReference>
<dbReference type="GO" id="GO:0004930">
    <property type="term" value="F:G protein-coupled receptor activity"/>
    <property type="evidence" value="ECO:0007669"/>
    <property type="project" value="UniProtKB-KW"/>
</dbReference>
<keyword evidence="2 8" id="KW-0812">Transmembrane</keyword>
<evidence type="ECO:0000256" key="6">
    <source>
        <dbReference type="ARBA" id="ARBA00023170"/>
    </source>
</evidence>
<keyword evidence="7" id="KW-0807">Transducer</keyword>
<dbReference type="EMBL" id="JAEAOA010001758">
    <property type="protein sequence ID" value="KAK3602520.1"/>
    <property type="molecule type" value="Genomic_DNA"/>
</dbReference>
<dbReference type="InterPro" id="IPR000276">
    <property type="entry name" value="GPCR_Rhodpsn"/>
</dbReference>
<sequence>MHIYSKSSPNLINSVAHEITTESTNTSVFESSTYNETITFMYEESEEKKRILDFFKIVRIIVPIIFALIVVTGIAGNTVTVTVLLLNKDSRTIADILIINLAVADIFFIVFCIPFIAVDFAMLDAFGNSQWPFGDKWCRVVEYVTYACSYTIL</sequence>
<comment type="caution">
    <text evidence="10">The sequence shown here is derived from an EMBL/GenBank/DDBJ whole genome shotgun (WGS) entry which is preliminary data.</text>
</comment>
<dbReference type="SUPFAM" id="SSF81321">
    <property type="entry name" value="Family A G protein-coupled receptor-like"/>
    <property type="match status" value="1"/>
</dbReference>
<dbReference type="AlphaFoldDB" id="A0AAE0W6Z0"/>
<keyword evidence="4" id="KW-0297">G-protein coupled receptor</keyword>
<keyword evidence="5 8" id="KW-0472">Membrane</keyword>
<evidence type="ECO:0000256" key="1">
    <source>
        <dbReference type="ARBA" id="ARBA00004141"/>
    </source>
</evidence>
<protein>
    <recommendedName>
        <fullName evidence="9">G-protein coupled receptors family 1 profile domain-containing protein</fullName>
    </recommendedName>
</protein>
<evidence type="ECO:0000256" key="4">
    <source>
        <dbReference type="ARBA" id="ARBA00023040"/>
    </source>
</evidence>
<accession>A0AAE0W6Z0</accession>
<dbReference type="PANTHER" id="PTHR24238">
    <property type="entry name" value="G-PROTEIN COUPLED RECEPTOR"/>
    <property type="match status" value="1"/>
</dbReference>
<evidence type="ECO:0000256" key="7">
    <source>
        <dbReference type="ARBA" id="ARBA00023224"/>
    </source>
</evidence>
<keyword evidence="6" id="KW-0675">Receptor</keyword>
<feature type="domain" description="G-protein coupled receptors family 1 profile" evidence="9">
    <location>
        <begin position="76"/>
        <end position="153"/>
    </location>
</feature>
<feature type="transmembrane region" description="Helical" evidence="8">
    <location>
        <begin position="57"/>
        <end position="76"/>
    </location>
</feature>
<proteinExistence type="predicted"/>
<dbReference type="Pfam" id="PF00001">
    <property type="entry name" value="7tm_1"/>
    <property type="match status" value="1"/>
</dbReference>
<evidence type="ECO:0000256" key="5">
    <source>
        <dbReference type="ARBA" id="ARBA00023136"/>
    </source>
</evidence>
<dbReference type="PROSITE" id="PS50262">
    <property type="entry name" value="G_PROTEIN_RECEP_F1_2"/>
    <property type="match status" value="1"/>
</dbReference>
<evidence type="ECO:0000313" key="11">
    <source>
        <dbReference type="Proteomes" id="UP001195483"/>
    </source>
</evidence>
<feature type="transmembrane region" description="Helical" evidence="8">
    <location>
        <begin position="96"/>
        <end position="118"/>
    </location>
</feature>
<reference evidence="10" key="2">
    <citation type="journal article" date="2021" name="Genome Biol. Evol.">
        <title>Developing a high-quality reference genome for a parasitic bivalve with doubly uniparental inheritance (Bivalvia: Unionida).</title>
        <authorList>
            <person name="Smith C.H."/>
        </authorList>
    </citation>
    <scope>NUCLEOTIDE SEQUENCE</scope>
    <source>
        <strain evidence="10">CHS0354</strain>
        <tissue evidence="10">Mantle</tissue>
    </source>
</reference>
<reference evidence="10" key="3">
    <citation type="submission" date="2023-05" db="EMBL/GenBank/DDBJ databases">
        <authorList>
            <person name="Smith C.H."/>
        </authorList>
    </citation>
    <scope>NUCLEOTIDE SEQUENCE</scope>
    <source>
        <strain evidence="10">CHS0354</strain>
        <tissue evidence="10">Mantle</tissue>
    </source>
</reference>
<evidence type="ECO:0000259" key="9">
    <source>
        <dbReference type="PROSITE" id="PS50262"/>
    </source>
</evidence>
<evidence type="ECO:0000256" key="3">
    <source>
        <dbReference type="ARBA" id="ARBA00022989"/>
    </source>
</evidence>
<evidence type="ECO:0000256" key="8">
    <source>
        <dbReference type="SAM" id="Phobius"/>
    </source>
</evidence>
<dbReference type="InterPro" id="IPR017452">
    <property type="entry name" value="GPCR_Rhodpsn_7TM"/>
</dbReference>
<evidence type="ECO:0000313" key="10">
    <source>
        <dbReference type="EMBL" id="KAK3602520.1"/>
    </source>
</evidence>
<keyword evidence="11" id="KW-1185">Reference proteome</keyword>
<dbReference type="GO" id="GO:0016020">
    <property type="term" value="C:membrane"/>
    <property type="evidence" value="ECO:0007669"/>
    <property type="project" value="UniProtKB-SubCell"/>
</dbReference>
<gene>
    <name evidence="10" type="ORF">CHS0354_029338</name>
</gene>
<name>A0AAE0W6Z0_9BIVA</name>
<reference evidence="10" key="1">
    <citation type="journal article" date="2021" name="Genome Biol. Evol.">
        <title>A High-Quality Reference Genome for a Parasitic Bivalve with Doubly Uniparental Inheritance (Bivalvia: Unionida).</title>
        <authorList>
            <person name="Smith C.H."/>
        </authorList>
    </citation>
    <scope>NUCLEOTIDE SEQUENCE</scope>
    <source>
        <strain evidence="10">CHS0354</strain>
    </source>
</reference>
<comment type="subcellular location">
    <subcellularLocation>
        <location evidence="1">Membrane</location>
        <topology evidence="1">Multi-pass membrane protein</topology>
    </subcellularLocation>
</comment>